<gene>
    <name evidence="2" type="ORF">FQU76_28140</name>
</gene>
<evidence type="ECO:0000313" key="3">
    <source>
        <dbReference type="Proteomes" id="UP000320580"/>
    </source>
</evidence>
<dbReference type="InterPro" id="IPR015330">
    <property type="entry name" value="DNA_primase/pol_bifunc_N"/>
</dbReference>
<sequence>MQKMTRRGRQWLSDAADDPEKCRSVWADDPRAPHLFPAGLHFDVVVVEQRTGLEVFHQLQQRGMPCGPVLSDLGSSEVGFLLNVRSRKRFERTVATESEYGDRPGYSYLTKGSSVMIPGPMPLSGDRYQWIAAPARPVEGSPLRAVALAVVIAATTRMLDRFDRYGTELPSPEAMERPEETTDGA</sequence>
<dbReference type="Pfam" id="PF09250">
    <property type="entry name" value="Prim-Pol"/>
    <property type="match status" value="1"/>
</dbReference>
<evidence type="ECO:0000313" key="2">
    <source>
        <dbReference type="EMBL" id="QDY79760.1"/>
    </source>
</evidence>
<dbReference type="OrthoDB" id="4350531at2"/>
<dbReference type="EMBL" id="CP042266">
    <property type="protein sequence ID" value="QDY79760.1"/>
    <property type="molecule type" value="Genomic_DNA"/>
</dbReference>
<protein>
    <recommendedName>
        <fullName evidence="1">DNA primase/polymerase bifunctional N-terminal domain-containing protein</fullName>
    </recommendedName>
</protein>
<keyword evidence="3" id="KW-1185">Reference proteome</keyword>
<feature type="domain" description="DNA primase/polymerase bifunctional N-terminal" evidence="1">
    <location>
        <begin position="8"/>
        <end position="141"/>
    </location>
</feature>
<proteinExistence type="predicted"/>
<dbReference type="Proteomes" id="UP000320580">
    <property type="component" value="Chromosome"/>
</dbReference>
<evidence type="ECO:0000259" key="1">
    <source>
        <dbReference type="Pfam" id="PF09250"/>
    </source>
</evidence>
<organism evidence="2 3">
    <name type="scientific">Streptomyces qinzhouensis</name>
    <dbReference type="NCBI Taxonomy" id="2599401"/>
    <lineage>
        <taxon>Bacteria</taxon>
        <taxon>Bacillati</taxon>
        <taxon>Actinomycetota</taxon>
        <taxon>Actinomycetes</taxon>
        <taxon>Kitasatosporales</taxon>
        <taxon>Streptomycetaceae</taxon>
        <taxon>Streptomyces</taxon>
    </lineage>
</organism>
<dbReference type="KEGG" id="sqz:FQU76_28140"/>
<name>A0A5B8JPH9_9ACTN</name>
<reference evidence="2 3" key="1">
    <citation type="submission" date="2019-07" db="EMBL/GenBank/DDBJ databases">
        <authorList>
            <person name="Zhu P."/>
        </authorList>
    </citation>
    <scope>NUCLEOTIDE SEQUENCE [LARGE SCALE GENOMIC DNA]</scope>
    <source>
        <strain evidence="2 3">SSL-25</strain>
    </source>
</reference>
<dbReference type="AlphaFoldDB" id="A0A5B8JPH9"/>
<accession>A0A5B8JPH9</accession>